<gene>
    <name evidence="1" type="ORF">TJEJU_0717</name>
</gene>
<dbReference type="EMBL" id="LT899436">
    <property type="protein sequence ID" value="SNR14491.1"/>
    <property type="molecule type" value="Genomic_DNA"/>
</dbReference>
<dbReference type="Pfam" id="PF00378">
    <property type="entry name" value="ECH_1"/>
    <property type="match status" value="1"/>
</dbReference>
<protein>
    <submittedName>
        <fullName evidence="1">Putative Enoyl-CoA hydratase/isomerase</fullName>
    </submittedName>
</protein>
<organism evidence="1 2">
    <name type="scientific">Tenacibaculum jejuense</name>
    <dbReference type="NCBI Taxonomy" id="584609"/>
    <lineage>
        <taxon>Bacteria</taxon>
        <taxon>Pseudomonadati</taxon>
        <taxon>Bacteroidota</taxon>
        <taxon>Flavobacteriia</taxon>
        <taxon>Flavobacteriales</taxon>
        <taxon>Flavobacteriaceae</taxon>
        <taxon>Tenacibaculum</taxon>
    </lineage>
</organism>
<dbReference type="AlphaFoldDB" id="A0A238U5K1"/>
<evidence type="ECO:0000313" key="2">
    <source>
        <dbReference type="Proteomes" id="UP000215214"/>
    </source>
</evidence>
<dbReference type="RefSeq" id="WP_095069491.1">
    <property type="nucleotide sequence ID" value="NZ_LT899436.1"/>
</dbReference>
<proteinExistence type="predicted"/>
<dbReference type="Gene3D" id="6.20.390.30">
    <property type="match status" value="1"/>
</dbReference>
<accession>A0A238U5K1</accession>
<dbReference type="SUPFAM" id="SSF52096">
    <property type="entry name" value="ClpP/crotonase"/>
    <property type="match status" value="1"/>
</dbReference>
<evidence type="ECO:0000313" key="1">
    <source>
        <dbReference type="EMBL" id="SNR14491.1"/>
    </source>
</evidence>
<name>A0A238U5K1_9FLAO</name>
<dbReference type="Proteomes" id="UP000215214">
    <property type="component" value="Chromosome TJEJU"/>
</dbReference>
<dbReference type="Gene3D" id="3.90.226.10">
    <property type="entry name" value="2-enoyl-CoA Hydratase, Chain A, domain 1"/>
    <property type="match status" value="1"/>
</dbReference>
<dbReference type="PANTHER" id="PTHR11941">
    <property type="entry name" value="ENOYL-COA HYDRATASE-RELATED"/>
    <property type="match status" value="1"/>
</dbReference>
<dbReference type="KEGG" id="tje:TJEJU_0717"/>
<dbReference type="InterPro" id="IPR001753">
    <property type="entry name" value="Enoyl-CoA_hydra/iso"/>
</dbReference>
<dbReference type="PANTHER" id="PTHR11941:SF54">
    <property type="entry name" value="ENOYL-COA HYDRATASE, MITOCHONDRIAL"/>
    <property type="match status" value="1"/>
</dbReference>
<reference evidence="1 2" key="1">
    <citation type="submission" date="2017-07" db="EMBL/GenBank/DDBJ databases">
        <authorList>
            <person name="Sun Z.S."/>
            <person name="Albrecht U."/>
            <person name="Echele G."/>
            <person name="Lee C.C."/>
        </authorList>
    </citation>
    <scope>NUCLEOTIDE SEQUENCE [LARGE SCALE GENOMIC DNA]</scope>
    <source>
        <strain evidence="2">type strain: KCTC 22618</strain>
    </source>
</reference>
<keyword evidence="1" id="KW-0413">Isomerase</keyword>
<dbReference type="NCBIfam" id="NF006452">
    <property type="entry name" value="PRK08788.1"/>
    <property type="match status" value="1"/>
</dbReference>
<dbReference type="GO" id="GO:0016853">
    <property type="term" value="F:isomerase activity"/>
    <property type="evidence" value="ECO:0007669"/>
    <property type="project" value="UniProtKB-KW"/>
</dbReference>
<dbReference type="OrthoDB" id="9775794at2"/>
<dbReference type="GO" id="GO:0006635">
    <property type="term" value="P:fatty acid beta-oxidation"/>
    <property type="evidence" value="ECO:0007669"/>
    <property type="project" value="TreeGrafter"/>
</dbReference>
<keyword evidence="2" id="KW-1185">Reference proteome</keyword>
<dbReference type="CDD" id="cd06558">
    <property type="entry name" value="crotonase-like"/>
    <property type="match status" value="1"/>
</dbReference>
<dbReference type="InterPro" id="IPR029045">
    <property type="entry name" value="ClpP/crotonase-like_dom_sf"/>
</dbReference>
<sequence length="275" mass="31537">MTANYKHFKVDYYPEHELLIWKINSKGIPNFSLEGLKEFETFADDLQMVFADKSYPLKYIASASLHDEVYNMGGDLPFFFEHIISKNRAVLTEYAHSCVTAIYNIYNSFNLPAISVALVEGNAYGGGFECAAAHDVIIANKKAKFCLPEKKFNLFPGMGAYSFLFRKLNFNIASKVLYEGKTHNASEMNEFGLVNEVFDENIGTSRLIAYTKSISYNFIYNHFKCIKRVFPIQKEELLDITNTWVDACLNLDKASLRRMELIIKAQHRKLKHKVS</sequence>